<dbReference type="SMART" id="SM00857">
    <property type="entry name" value="Resolvase"/>
    <property type="match status" value="1"/>
</dbReference>
<feature type="compositionally biased region" description="Polar residues" evidence="3">
    <location>
        <begin position="9"/>
        <end position="19"/>
    </location>
</feature>
<accession>A0A371P9G7</accession>
<dbReference type="GO" id="GO:0000150">
    <property type="term" value="F:DNA strand exchange activity"/>
    <property type="evidence" value="ECO:0007669"/>
    <property type="project" value="InterPro"/>
</dbReference>
<dbReference type="Pfam" id="PF00239">
    <property type="entry name" value="Resolvase"/>
    <property type="match status" value="1"/>
</dbReference>
<feature type="domain" description="Resolvase/invertase-type recombinase catalytic" evidence="4">
    <location>
        <begin position="2"/>
        <end position="147"/>
    </location>
</feature>
<dbReference type="Gene3D" id="3.40.50.1390">
    <property type="entry name" value="Resolvase, N-terminal catalytic domain"/>
    <property type="match status" value="1"/>
</dbReference>
<dbReference type="AlphaFoldDB" id="A0A371P9G7"/>
<sequence length="210" mass="22887">MHVIGYRRVSTQEQASSGHSLDAQRDAIAEHAARKGWTVDWRADEGATGSKVNPGLREALELLRTKQADALVVTKMDRIARSVYNAADVMQAAQDQGWSLIVLDLGMDLSTPSGKAMAQMLSVFAELELEMIRSRTRDGLATAKAKGKQLGRPSGIPADVRRRIVQEREEGRSFASIATDLSVAGVLSPTGRTTWHESVVRRAYGKARSS</sequence>
<evidence type="ECO:0000256" key="1">
    <source>
        <dbReference type="ARBA" id="ARBA00023125"/>
    </source>
</evidence>
<dbReference type="GO" id="GO:0003677">
    <property type="term" value="F:DNA binding"/>
    <property type="evidence" value="ECO:0007669"/>
    <property type="project" value="UniProtKB-KW"/>
</dbReference>
<proteinExistence type="predicted"/>
<dbReference type="RefSeq" id="WP_119702271.1">
    <property type="nucleotide sequence ID" value="NZ_JBHSOI010000001.1"/>
</dbReference>
<evidence type="ECO:0000313" key="6">
    <source>
        <dbReference type="Proteomes" id="UP000265581"/>
    </source>
</evidence>
<dbReference type="PROSITE" id="PS51736">
    <property type="entry name" value="RECOMBINASES_3"/>
    <property type="match status" value="1"/>
</dbReference>
<dbReference type="PANTHER" id="PTHR30461">
    <property type="entry name" value="DNA-INVERTASE FROM LAMBDOID PROPHAGE"/>
    <property type="match status" value="1"/>
</dbReference>
<dbReference type="InterPro" id="IPR036162">
    <property type="entry name" value="Resolvase-like_N_sf"/>
</dbReference>
<dbReference type="InterPro" id="IPR050639">
    <property type="entry name" value="SSR_resolvase"/>
</dbReference>
<dbReference type="CDD" id="cd03768">
    <property type="entry name" value="SR_ResInv"/>
    <property type="match status" value="1"/>
</dbReference>
<name>A0A371P9G7_9ACTN</name>
<dbReference type="InterPro" id="IPR006119">
    <property type="entry name" value="Resolv_N"/>
</dbReference>
<keyword evidence="2" id="KW-0233">DNA recombination</keyword>
<dbReference type="EMBL" id="QUBR01000001">
    <property type="protein sequence ID" value="REK72136.1"/>
    <property type="molecule type" value="Genomic_DNA"/>
</dbReference>
<comment type="caution">
    <text evidence="5">The sequence shown here is derived from an EMBL/GenBank/DDBJ whole genome shotgun (WGS) entry which is preliminary data.</text>
</comment>
<organism evidence="5 6">
    <name type="scientific">Aeromicrobium endophyticum</name>
    <dbReference type="NCBI Taxonomy" id="2292704"/>
    <lineage>
        <taxon>Bacteria</taxon>
        <taxon>Bacillati</taxon>
        <taxon>Actinomycetota</taxon>
        <taxon>Actinomycetes</taxon>
        <taxon>Propionibacteriales</taxon>
        <taxon>Nocardioidaceae</taxon>
        <taxon>Aeromicrobium</taxon>
    </lineage>
</organism>
<evidence type="ECO:0000259" key="4">
    <source>
        <dbReference type="PROSITE" id="PS51736"/>
    </source>
</evidence>
<protein>
    <submittedName>
        <fullName evidence="5">Recombinase RecB</fullName>
    </submittedName>
</protein>
<dbReference type="PANTHER" id="PTHR30461:SF2">
    <property type="entry name" value="SERINE RECOMBINASE PINE-RELATED"/>
    <property type="match status" value="1"/>
</dbReference>
<dbReference type="Proteomes" id="UP000265581">
    <property type="component" value="Unassembled WGS sequence"/>
</dbReference>
<reference evidence="5 6" key="1">
    <citation type="submission" date="2018-08" db="EMBL/GenBank/DDBJ databases">
        <title>Aeromicrobium sp. M2KJ-4, whole genome shotgun sequence.</title>
        <authorList>
            <person name="Tuo L."/>
        </authorList>
    </citation>
    <scope>NUCLEOTIDE SEQUENCE [LARGE SCALE GENOMIC DNA]</scope>
    <source>
        <strain evidence="5 6">M2KJ-4</strain>
    </source>
</reference>
<evidence type="ECO:0000256" key="3">
    <source>
        <dbReference type="SAM" id="MobiDB-lite"/>
    </source>
</evidence>
<evidence type="ECO:0000256" key="2">
    <source>
        <dbReference type="ARBA" id="ARBA00023172"/>
    </source>
</evidence>
<feature type="region of interest" description="Disordered" evidence="3">
    <location>
        <begin position="1"/>
        <end position="21"/>
    </location>
</feature>
<dbReference type="OrthoDB" id="3217513at2"/>
<dbReference type="SUPFAM" id="SSF53041">
    <property type="entry name" value="Resolvase-like"/>
    <property type="match status" value="1"/>
</dbReference>
<keyword evidence="1" id="KW-0238">DNA-binding</keyword>
<gene>
    <name evidence="5" type="ORF">DX116_00330</name>
</gene>
<keyword evidence="6" id="KW-1185">Reference proteome</keyword>
<evidence type="ECO:0000313" key="5">
    <source>
        <dbReference type="EMBL" id="REK72136.1"/>
    </source>
</evidence>